<dbReference type="EMBL" id="REGN01010772">
    <property type="protein sequence ID" value="RMZ98457.1"/>
    <property type="molecule type" value="Genomic_DNA"/>
</dbReference>
<dbReference type="PROSITE" id="PS51257">
    <property type="entry name" value="PROKAR_LIPOPROTEIN"/>
    <property type="match status" value="1"/>
</dbReference>
<feature type="signal peptide" evidence="1">
    <location>
        <begin position="1"/>
        <end position="23"/>
    </location>
</feature>
<feature type="domain" description="Snake toxin/toxin-like" evidence="2">
    <location>
        <begin position="24"/>
        <end position="96"/>
    </location>
</feature>
<evidence type="ECO:0000259" key="2">
    <source>
        <dbReference type="Pfam" id="PF00087"/>
    </source>
</evidence>
<dbReference type="Gene3D" id="2.10.60.10">
    <property type="entry name" value="CD59"/>
    <property type="match status" value="1"/>
</dbReference>
<evidence type="ECO:0000313" key="3">
    <source>
        <dbReference type="EMBL" id="RMZ98457.1"/>
    </source>
</evidence>
<dbReference type="SUPFAM" id="SSF57302">
    <property type="entry name" value="Snake toxin-like"/>
    <property type="match status" value="1"/>
</dbReference>
<proteinExistence type="predicted"/>
<sequence>MKYLVILSISAVILSCFVSQTDALQCYVCSACSGTNIGTLTNCTSGADTYCMNAFVSLLGATTVTKSCALTCTATNTGSLFGSGGGTTCCQTDGCNSSNVSVQTKAGFLILAFTAFITLFL</sequence>
<accession>A0A3M7PIG9</accession>
<comment type="caution">
    <text evidence="3">The sequence shown here is derived from an EMBL/GenBank/DDBJ whole genome shotgun (WGS) entry which is preliminary data.</text>
</comment>
<keyword evidence="1" id="KW-0732">Signal</keyword>
<evidence type="ECO:0000313" key="4">
    <source>
        <dbReference type="Proteomes" id="UP000276133"/>
    </source>
</evidence>
<dbReference type="InterPro" id="IPR045860">
    <property type="entry name" value="Snake_toxin-like_sf"/>
</dbReference>
<dbReference type="InterPro" id="IPR035076">
    <property type="entry name" value="Toxin/TOLIP"/>
</dbReference>
<feature type="chain" id="PRO_5018082603" description="Snake toxin/toxin-like domain-containing protein" evidence="1">
    <location>
        <begin position="24"/>
        <end position="121"/>
    </location>
</feature>
<dbReference type="AlphaFoldDB" id="A0A3M7PIG9"/>
<keyword evidence="4" id="KW-1185">Reference proteome</keyword>
<protein>
    <recommendedName>
        <fullName evidence="2">Snake toxin/toxin-like domain-containing protein</fullName>
    </recommendedName>
</protein>
<reference evidence="3 4" key="1">
    <citation type="journal article" date="2018" name="Sci. Rep.">
        <title>Genomic signatures of local adaptation to the degree of environmental predictability in rotifers.</title>
        <authorList>
            <person name="Franch-Gras L."/>
            <person name="Hahn C."/>
            <person name="Garcia-Roger E.M."/>
            <person name="Carmona M.J."/>
            <person name="Serra M."/>
            <person name="Gomez A."/>
        </authorList>
    </citation>
    <scope>NUCLEOTIDE SEQUENCE [LARGE SCALE GENOMIC DNA]</scope>
    <source>
        <strain evidence="3">HYR1</strain>
    </source>
</reference>
<organism evidence="3 4">
    <name type="scientific">Brachionus plicatilis</name>
    <name type="common">Marine rotifer</name>
    <name type="synonym">Brachionus muelleri</name>
    <dbReference type="NCBI Taxonomy" id="10195"/>
    <lineage>
        <taxon>Eukaryota</taxon>
        <taxon>Metazoa</taxon>
        <taxon>Spiralia</taxon>
        <taxon>Gnathifera</taxon>
        <taxon>Rotifera</taxon>
        <taxon>Eurotatoria</taxon>
        <taxon>Monogononta</taxon>
        <taxon>Pseudotrocha</taxon>
        <taxon>Ploima</taxon>
        <taxon>Brachionidae</taxon>
        <taxon>Brachionus</taxon>
    </lineage>
</organism>
<evidence type="ECO:0000256" key="1">
    <source>
        <dbReference type="SAM" id="SignalP"/>
    </source>
</evidence>
<dbReference type="Proteomes" id="UP000276133">
    <property type="component" value="Unassembled WGS sequence"/>
</dbReference>
<name>A0A3M7PIG9_BRAPC</name>
<dbReference type="Pfam" id="PF00087">
    <property type="entry name" value="Toxin_TOLIP"/>
    <property type="match status" value="1"/>
</dbReference>
<gene>
    <name evidence="3" type="ORF">BpHYR1_034353</name>
</gene>